<reference evidence="1" key="2">
    <citation type="submission" date="2020-06" db="EMBL/GenBank/DDBJ databases">
        <title>Helianthus annuus Genome sequencing and assembly Release 2.</title>
        <authorList>
            <person name="Gouzy J."/>
            <person name="Langlade N."/>
            <person name="Munos S."/>
        </authorList>
    </citation>
    <scope>NUCLEOTIDE SEQUENCE</scope>
    <source>
        <tissue evidence="1">Leaves</tissue>
    </source>
</reference>
<comment type="caution">
    <text evidence="1">The sequence shown here is derived from an EMBL/GenBank/DDBJ whole genome shotgun (WGS) entry which is preliminary data.</text>
</comment>
<accession>A0A9K3IME8</accession>
<organism evidence="1 2">
    <name type="scientific">Helianthus annuus</name>
    <name type="common">Common sunflower</name>
    <dbReference type="NCBI Taxonomy" id="4232"/>
    <lineage>
        <taxon>Eukaryota</taxon>
        <taxon>Viridiplantae</taxon>
        <taxon>Streptophyta</taxon>
        <taxon>Embryophyta</taxon>
        <taxon>Tracheophyta</taxon>
        <taxon>Spermatophyta</taxon>
        <taxon>Magnoliopsida</taxon>
        <taxon>eudicotyledons</taxon>
        <taxon>Gunneridae</taxon>
        <taxon>Pentapetalae</taxon>
        <taxon>asterids</taxon>
        <taxon>campanulids</taxon>
        <taxon>Asterales</taxon>
        <taxon>Asteraceae</taxon>
        <taxon>Asteroideae</taxon>
        <taxon>Heliantheae alliance</taxon>
        <taxon>Heliantheae</taxon>
        <taxon>Helianthus</taxon>
    </lineage>
</organism>
<name>A0A9K3IME8_HELAN</name>
<evidence type="ECO:0000313" key="2">
    <source>
        <dbReference type="Proteomes" id="UP000215914"/>
    </source>
</evidence>
<dbReference type="EMBL" id="MNCJ02000322">
    <property type="protein sequence ID" value="KAF5799571.1"/>
    <property type="molecule type" value="Genomic_DNA"/>
</dbReference>
<dbReference type="AlphaFoldDB" id="A0A9K3IME8"/>
<sequence>MLVDGVISSYDKFSLMILRGNYMTSFGALPNMKEALIVSSWPLTSLPRNLTAIKRFEKLQALTRAIRNVRAEYSLSLQNEYLHLSLLIQESSRNNPR</sequence>
<dbReference type="Gramene" id="mRNA:HanXRQr2_Chr07g0306011">
    <property type="protein sequence ID" value="mRNA:HanXRQr2_Chr07g0306011"/>
    <property type="gene ID" value="HanXRQr2_Chr07g0306011"/>
</dbReference>
<keyword evidence="2" id="KW-1185">Reference proteome</keyword>
<protein>
    <submittedName>
        <fullName evidence="1">Uncharacterized protein</fullName>
    </submittedName>
</protein>
<gene>
    <name evidence="1" type="ORF">HanXRQr2_Chr07g0306011</name>
</gene>
<evidence type="ECO:0000313" key="1">
    <source>
        <dbReference type="EMBL" id="KAF5799571.1"/>
    </source>
</evidence>
<dbReference type="Proteomes" id="UP000215914">
    <property type="component" value="Unassembled WGS sequence"/>
</dbReference>
<reference evidence="1" key="1">
    <citation type="journal article" date="2017" name="Nature">
        <title>The sunflower genome provides insights into oil metabolism, flowering and Asterid evolution.</title>
        <authorList>
            <person name="Badouin H."/>
            <person name="Gouzy J."/>
            <person name="Grassa C.J."/>
            <person name="Murat F."/>
            <person name="Staton S.E."/>
            <person name="Cottret L."/>
            <person name="Lelandais-Briere C."/>
            <person name="Owens G.L."/>
            <person name="Carrere S."/>
            <person name="Mayjonade B."/>
            <person name="Legrand L."/>
            <person name="Gill N."/>
            <person name="Kane N.C."/>
            <person name="Bowers J.E."/>
            <person name="Hubner S."/>
            <person name="Bellec A."/>
            <person name="Berard A."/>
            <person name="Berges H."/>
            <person name="Blanchet N."/>
            <person name="Boniface M.C."/>
            <person name="Brunel D."/>
            <person name="Catrice O."/>
            <person name="Chaidir N."/>
            <person name="Claudel C."/>
            <person name="Donnadieu C."/>
            <person name="Faraut T."/>
            <person name="Fievet G."/>
            <person name="Helmstetter N."/>
            <person name="King M."/>
            <person name="Knapp S.J."/>
            <person name="Lai Z."/>
            <person name="Le Paslier M.C."/>
            <person name="Lippi Y."/>
            <person name="Lorenzon L."/>
            <person name="Mandel J.R."/>
            <person name="Marage G."/>
            <person name="Marchand G."/>
            <person name="Marquand E."/>
            <person name="Bret-Mestries E."/>
            <person name="Morien E."/>
            <person name="Nambeesan S."/>
            <person name="Nguyen T."/>
            <person name="Pegot-Espagnet P."/>
            <person name="Pouilly N."/>
            <person name="Raftis F."/>
            <person name="Sallet E."/>
            <person name="Schiex T."/>
            <person name="Thomas J."/>
            <person name="Vandecasteele C."/>
            <person name="Vares D."/>
            <person name="Vear F."/>
            <person name="Vautrin S."/>
            <person name="Crespi M."/>
            <person name="Mangin B."/>
            <person name="Burke J.M."/>
            <person name="Salse J."/>
            <person name="Munos S."/>
            <person name="Vincourt P."/>
            <person name="Rieseberg L.H."/>
            <person name="Langlade N.B."/>
        </authorList>
    </citation>
    <scope>NUCLEOTIDE SEQUENCE</scope>
    <source>
        <tissue evidence="1">Leaves</tissue>
    </source>
</reference>
<proteinExistence type="predicted"/>